<dbReference type="AlphaFoldDB" id="K0KUV6"/>
<comment type="caution">
    <text evidence="1">The sequence shown here is derived from an EMBL/GenBank/DDBJ whole genome shotgun (WGS) entry which is preliminary data.</text>
</comment>
<evidence type="ECO:0000313" key="1">
    <source>
        <dbReference type="EMBL" id="CCH45214.1"/>
    </source>
</evidence>
<reference evidence="1 2" key="1">
    <citation type="journal article" date="2012" name="Eukaryot. Cell">
        <title>Draft genome sequence of Wickerhamomyces ciferrii NRRL Y-1031 F-60-10.</title>
        <authorList>
            <person name="Schneider J."/>
            <person name="Andrea H."/>
            <person name="Blom J."/>
            <person name="Jaenicke S."/>
            <person name="Ruckert C."/>
            <person name="Schorsch C."/>
            <person name="Szczepanowski R."/>
            <person name="Farwick M."/>
            <person name="Goesmann A."/>
            <person name="Puhler A."/>
            <person name="Schaffer S."/>
            <person name="Tauch A."/>
            <person name="Kohler T."/>
            <person name="Brinkrolf K."/>
        </authorList>
    </citation>
    <scope>NUCLEOTIDE SEQUENCE [LARGE SCALE GENOMIC DNA]</scope>
    <source>
        <strain evidence="2">ATCC 14091 / BCRC 22168 / CBS 111 / JCM 3599 / NBRC 0793 / NRRL Y-1031 F-60-10</strain>
    </source>
</reference>
<name>K0KUV6_WICCF</name>
<dbReference type="Proteomes" id="UP000009328">
    <property type="component" value="Unassembled WGS sequence"/>
</dbReference>
<proteinExistence type="predicted"/>
<dbReference type="HOGENOM" id="CLU_802157_0_0_1"/>
<accession>K0KUV6</accession>
<sequence length="346" mass="40101">MARGRNNNNNNNNINFDRAEIFRDLKVELEQQFQNIISSPAVIPFKIQDRNLPTLDVKNHANNLSNFFQEDHHMLLSNSLKYAFTNDNININADNSQIIPAPIPHYILPPGINDEDKFELFNNAYEIIHQKFTELLVDKFNLRSLVLSIREAGHTNENININTNPATPQQLLRFITQYEAPNMVHDHINTANNLTTLPPTLPPTFEKVLQHVNTEMKKVKSRYQGEELHEAIESAFTLFIIITHSRLYSNTDKVLTKFLRSTFEEHGRLKINEFLRTVQREQTSPSNLLTNLQNIKLINSMLPSNYSGRVISSAQKSTYTRDIKHTLEHQQIISLVLRMWITTFCQ</sequence>
<gene>
    <name evidence="1" type="ORF">BN7_4795</name>
</gene>
<dbReference type="InParanoid" id="K0KUV6"/>
<dbReference type="EMBL" id="CAIF01000185">
    <property type="protein sequence ID" value="CCH45214.1"/>
    <property type="molecule type" value="Genomic_DNA"/>
</dbReference>
<organism evidence="1 2">
    <name type="scientific">Wickerhamomyces ciferrii (strain ATCC 14091 / BCRC 22168 / CBS 111 / JCM 3599 / NBRC 0793 / NRRL Y-1031 F-60-10)</name>
    <name type="common">Yeast</name>
    <name type="synonym">Pichia ciferrii</name>
    <dbReference type="NCBI Taxonomy" id="1206466"/>
    <lineage>
        <taxon>Eukaryota</taxon>
        <taxon>Fungi</taxon>
        <taxon>Dikarya</taxon>
        <taxon>Ascomycota</taxon>
        <taxon>Saccharomycotina</taxon>
        <taxon>Saccharomycetes</taxon>
        <taxon>Phaffomycetales</taxon>
        <taxon>Wickerhamomycetaceae</taxon>
        <taxon>Wickerhamomyces</taxon>
    </lineage>
</organism>
<evidence type="ECO:0000313" key="2">
    <source>
        <dbReference type="Proteomes" id="UP000009328"/>
    </source>
</evidence>
<protein>
    <submittedName>
        <fullName evidence="1">Uncharacterized protein</fullName>
    </submittedName>
</protein>
<keyword evidence="2" id="KW-1185">Reference proteome</keyword>